<dbReference type="PANTHER" id="PTHR43864:SF2">
    <property type="entry name" value="PUR OPERON REPRESSOR"/>
    <property type="match status" value="1"/>
</dbReference>
<organism evidence="8 9">
    <name type="scientific">Metaclostridioides mangenotii</name>
    <dbReference type="NCBI Taxonomy" id="1540"/>
    <lineage>
        <taxon>Bacteria</taxon>
        <taxon>Bacillati</taxon>
        <taxon>Bacillota</taxon>
        <taxon>Clostridia</taxon>
        <taxon>Peptostreptococcales</taxon>
        <taxon>Peptostreptococcaceae</taxon>
        <taxon>Metaclostridioides</taxon>
    </lineage>
</organism>
<dbReference type="InterPro" id="IPR036390">
    <property type="entry name" value="WH_DNA-bd_sf"/>
</dbReference>
<dbReference type="InterPro" id="IPR000836">
    <property type="entry name" value="PRTase_dom"/>
</dbReference>
<evidence type="ECO:0000313" key="8">
    <source>
        <dbReference type="EMBL" id="MBP1856362.1"/>
    </source>
</evidence>
<dbReference type="PANTHER" id="PTHR43864">
    <property type="entry name" value="HYPOXANTHINE/GUANINE PHOSPHORIBOSYLTRANSFERASE"/>
    <property type="match status" value="1"/>
</dbReference>
<feature type="domain" description="Bacterial purine repressor N-terminal" evidence="7">
    <location>
        <begin position="4"/>
        <end position="73"/>
    </location>
</feature>
<dbReference type="SUPFAM" id="SSF53271">
    <property type="entry name" value="PRTase-like"/>
    <property type="match status" value="1"/>
</dbReference>
<keyword evidence="3" id="KW-0238">DNA-binding</keyword>
<reference evidence="8 9" key="1">
    <citation type="submission" date="2021-03" db="EMBL/GenBank/DDBJ databases">
        <title>Genomic Encyclopedia of Type Strains, Phase IV (KMG-IV): sequencing the most valuable type-strain genomes for metagenomic binning, comparative biology and taxonomic classification.</title>
        <authorList>
            <person name="Goeker M."/>
        </authorList>
    </citation>
    <scope>NUCLEOTIDE SEQUENCE [LARGE SCALE GENOMIC DNA]</scope>
    <source>
        <strain evidence="8 9">DSM 1289</strain>
    </source>
</reference>
<evidence type="ECO:0000256" key="4">
    <source>
        <dbReference type="ARBA" id="ARBA00023163"/>
    </source>
</evidence>
<dbReference type="Gene3D" id="1.10.10.10">
    <property type="entry name" value="Winged helix-like DNA-binding domain superfamily/Winged helix DNA-binding domain"/>
    <property type="match status" value="1"/>
</dbReference>
<keyword evidence="9" id="KW-1185">Reference proteome</keyword>
<dbReference type="NCBIfam" id="TIGR01743">
    <property type="entry name" value="purR_Bsub"/>
    <property type="match status" value="1"/>
</dbReference>
<evidence type="ECO:0000256" key="3">
    <source>
        <dbReference type="ARBA" id="ARBA00023125"/>
    </source>
</evidence>
<sequence length="310" mass="34367">MKFKRTERIGAIVKILSDNPNRTYTLGYFTDKFNAAKSTISEDLLVVKNVFEKLQLGKVITISGAAGGVKYIPKTSVEENNQVLMELCNKIDDQSRILSGGFLYLVDLIYDPTIAAKVGKIFASNIDYEEANYVVTMETKGIPMASMTAKAMNLPLVIIRKDTKVSEGPTLSTTYVSGNSSQVESMSLPRRALKPNSKVIIIDDFMRGGGTIRGMIDLMNEFGAEVIGTGVFISKATPKDKLVDDYISLIQLNVEDDVITVEPNLKTFKDEYKADENGKFNSQEIDDLEEIAEIVENRPENSIENGDFEE</sequence>
<dbReference type="RefSeq" id="WP_209457679.1">
    <property type="nucleotide sequence ID" value="NZ_BAAACS010000005.1"/>
</dbReference>
<keyword evidence="2" id="KW-0805">Transcription regulation</keyword>
<dbReference type="EMBL" id="JAGGJX010000008">
    <property type="protein sequence ID" value="MBP1856362.1"/>
    <property type="molecule type" value="Genomic_DNA"/>
</dbReference>
<dbReference type="Proteomes" id="UP000767291">
    <property type="component" value="Unassembled WGS sequence"/>
</dbReference>
<dbReference type="InterPro" id="IPR015265">
    <property type="entry name" value="PuR_N"/>
</dbReference>
<evidence type="ECO:0000256" key="2">
    <source>
        <dbReference type="ARBA" id="ARBA00023015"/>
    </source>
</evidence>
<dbReference type="InterPro" id="IPR036388">
    <property type="entry name" value="WH-like_DNA-bd_sf"/>
</dbReference>
<evidence type="ECO:0000259" key="6">
    <source>
        <dbReference type="Pfam" id="PF00156"/>
    </source>
</evidence>
<comment type="similarity">
    <text evidence="5">Belongs to the purine/pyrimidine phosphoribosyltransferase family. PurR subfamily.</text>
</comment>
<evidence type="ECO:0000256" key="1">
    <source>
        <dbReference type="ARBA" id="ARBA00011738"/>
    </source>
</evidence>
<feature type="domain" description="Phosphoribosyltransferase" evidence="6">
    <location>
        <begin position="109"/>
        <end position="264"/>
    </location>
</feature>
<protein>
    <submittedName>
        <fullName evidence="8">Purine operon repressor</fullName>
    </submittedName>
</protein>
<dbReference type="InterPro" id="IPR010078">
    <property type="entry name" value="PurR_Bsub"/>
</dbReference>
<dbReference type="CDD" id="cd06223">
    <property type="entry name" value="PRTases_typeI"/>
    <property type="match status" value="1"/>
</dbReference>
<dbReference type="Pfam" id="PF00156">
    <property type="entry name" value="Pribosyltran"/>
    <property type="match status" value="1"/>
</dbReference>
<proteinExistence type="inferred from homology"/>
<name>A0ABS4EEK3_9FIRM</name>
<dbReference type="InterPro" id="IPR029057">
    <property type="entry name" value="PRTase-like"/>
</dbReference>
<keyword evidence="4" id="KW-0804">Transcription</keyword>
<gene>
    <name evidence="8" type="ORF">J2Z43_002814</name>
</gene>
<comment type="caution">
    <text evidence="8">The sequence shown here is derived from an EMBL/GenBank/DDBJ whole genome shotgun (WGS) entry which is preliminary data.</text>
</comment>
<evidence type="ECO:0000313" key="9">
    <source>
        <dbReference type="Proteomes" id="UP000767291"/>
    </source>
</evidence>
<evidence type="ECO:0000256" key="5">
    <source>
        <dbReference type="ARBA" id="ARBA00049656"/>
    </source>
</evidence>
<comment type="subunit">
    <text evidence="1">Homodimer.</text>
</comment>
<dbReference type="Pfam" id="PF09182">
    <property type="entry name" value="PuR_N"/>
    <property type="match status" value="1"/>
</dbReference>
<accession>A0ABS4EEK3</accession>
<dbReference type="InterPro" id="IPR050118">
    <property type="entry name" value="Pur/Pyrimidine_PRTase"/>
</dbReference>
<dbReference type="SUPFAM" id="SSF46785">
    <property type="entry name" value="Winged helix' DNA-binding domain"/>
    <property type="match status" value="1"/>
</dbReference>
<evidence type="ECO:0000259" key="7">
    <source>
        <dbReference type="Pfam" id="PF09182"/>
    </source>
</evidence>
<dbReference type="Gene3D" id="3.40.50.2020">
    <property type="match status" value="1"/>
</dbReference>